<evidence type="ECO:0000256" key="1">
    <source>
        <dbReference type="ARBA" id="ARBA00004141"/>
    </source>
</evidence>
<keyword evidence="10" id="KW-1185">Reference proteome</keyword>
<evidence type="ECO:0000256" key="2">
    <source>
        <dbReference type="ARBA" id="ARBA00022448"/>
    </source>
</evidence>
<name>A0A9W9ZUD5_9CNID</name>
<feature type="transmembrane region" description="Helical" evidence="8">
    <location>
        <begin position="202"/>
        <end position="230"/>
    </location>
</feature>
<dbReference type="OrthoDB" id="6770063at2759"/>
<dbReference type="Gene3D" id="1.20.1250.20">
    <property type="entry name" value="MFS general substrate transporter like domains"/>
    <property type="match status" value="1"/>
</dbReference>
<evidence type="ECO:0000256" key="6">
    <source>
        <dbReference type="ARBA" id="ARBA00024338"/>
    </source>
</evidence>
<dbReference type="Proteomes" id="UP001163046">
    <property type="component" value="Unassembled WGS sequence"/>
</dbReference>
<keyword evidence="4 8" id="KW-1133">Transmembrane helix</keyword>
<feature type="transmembrane region" description="Helical" evidence="8">
    <location>
        <begin position="280"/>
        <end position="304"/>
    </location>
</feature>
<evidence type="ECO:0000256" key="7">
    <source>
        <dbReference type="SAM" id="MobiDB-lite"/>
    </source>
</evidence>
<keyword evidence="2" id="KW-0813">Transport</keyword>
<evidence type="ECO:0000313" key="10">
    <source>
        <dbReference type="Proteomes" id="UP001163046"/>
    </source>
</evidence>
<protein>
    <submittedName>
        <fullName evidence="9">Protein spinster 3</fullName>
    </submittedName>
</protein>
<organism evidence="9 10">
    <name type="scientific">Desmophyllum pertusum</name>
    <dbReference type="NCBI Taxonomy" id="174260"/>
    <lineage>
        <taxon>Eukaryota</taxon>
        <taxon>Metazoa</taxon>
        <taxon>Cnidaria</taxon>
        <taxon>Anthozoa</taxon>
        <taxon>Hexacorallia</taxon>
        <taxon>Scleractinia</taxon>
        <taxon>Caryophylliina</taxon>
        <taxon>Caryophylliidae</taxon>
        <taxon>Desmophyllum</taxon>
    </lineage>
</organism>
<evidence type="ECO:0000256" key="5">
    <source>
        <dbReference type="ARBA" id="ARBA00023136"/>
    </source>
</evidence>
<dbReference type="CDD" id="cd17328">
    <property type="entry name" value="MFS_spinster_like"/>
    <property type="match status" value="1"/>
</dbReference>
<sequence length="392" mass="42821">MRTRMLSCFYFAIPVGSGLGYIVGTEVASAFGDKWQWGLRVTPIIGAVCVLLCIFVVHEPKRGAIEKGENPNAVSASNVHHTTSWWADIKYLTTVKSFIWLDLGFTCVTFVTGALAFWAPKFLLYASKAQGITDATVTDISLKVGIITCAAGIVGVWLGAEIAWRYRVRNRKADAIVCAVALLGSAPFLYGSLVLASKNIKITYALIFFGEVLLFMNWAPVGDMVLYIIVPSRRSTAEAVQILFSHLLGDAGSPWLVGEISDRIRGSGDSDKDHARSMEYSLLITTFICVLGGFCFIMCSLYLVKDREEAEDHTRTQEDDSSLLGSVASENYPAMGDENQGIENDDDDDNDDDKLLGSEPVSPTFSDREALVVPVSVHSVPPVQEESNNHVV</sequence>
<dbReference type="GO" id="GO:0016020">
    <property type="term" value="C:membrane"/>
    <property type="evidence" value="ECO:0007669"/>
    <property type="project" value="UniProtKB-SubCell"/>
</dbReference>
<dbReference type="PANTHER" id="PTHR23505:SF79">
    <property type="entry name" value="PROTEIN SPINSTER"/>
    <property type="match status" value="1"/>
</dbReference>
<comment type="similarity">
    <text evidence="6">Belongs to the major facilitator superfamily. Spinster (TC 2.A.1.49) family.</text>
</comment>
<accession>A0A9W9ZUD5</accession>
<evidence type="ECO:0000313" key="9">
    <source>
        <dbReference type="EMBL" id="KAJ7387334.1"/>
    </source>
</evidence>
<dbReference type="Pfam" id="PF07690">
    <property type="entry name" value="MFS_1"/>
    <property type="match status" value="1"/>
</dbReference>
<keyword evidence="5 8" id="KW-0472">Membrane</keyword>
<feature type="transmembrane region" description="Helical" evidence="8">
    <location>
        <begin position="140"/>
        <end position="164"/>
    </location>
</feature>
<proteinExistence type="inferred from homology"/>
<gene>
    <name evidence="9" type="primary">SPNS3_2</name>
    <name evidence="9" type="ORF">OS493_004322</name>
</gene>
<dbReference type="PANTHER" id="PTHR23505">
    <property type="entry name" value="SPINSTER"/>
    <property type="match status" value="1"/>
</dbReference>
<feature type="transmembrane region" description="Helical" evidence="8">
    <location>
        <begin position="7"/>
        <end position="31"/>
    </location>
</feature>
<dbReference type="EMBL" id="MU825874">
    <property type="protein sequence ID" value="KAJ7387334.1"/>
    <property type="molecule type" value="Genomic_DNA"/>
</dbReference>
<feature type="transmembrane region" description="Helical" evidence="8">
    <location>
        <begin position="176"/>
        <end position="196"/>
    </location>
</feature>
<dbReference type="AlphaFoldDB" id="A0A9W9ZUD5"/>
<comment type="subcellular location">
    <subcellularLocation>
        <location evidence="1">Membrane</location>
        <topology evidence="1">Multi-pass membrane protein</topology>
    </subcellularLocation>
</comment>
<feature type="region of interest" description="Disordered" evidence="7">
    <location>
        <begin position="313"/>
        <end position="370"/>
    </location>
</feature>
<dbReference type="InterPro" id="IPR036259">
    <property type="entry name" value="MFS_trans_sf"/>
</dbReference>
<feature type="transmembrane region" description="Helical" evidence="8">
    <location>
        <begin position="98"/>
        <end position="120"/>
    </location>
</feature>
<evidence type="ECO:0000256" key="4">
    <source>
        <dbReference type="ARBA" id="ARBA00022989"/>
    </source>
</evidence>
<dbReference type="GO" id="GO:0022857">
    <property type="term" value="F:transmembrane transporter activity"/>
    <property type="evidence" value="ECO:0007669"/>
    <property type="project" value="InterPro"/>
</dbReference>
<keyword evidence="3 8" id="KW-0812">Transmembrane</keyword>
<evidence type="ECO:0000256" key="8">
    <source>
        <dbReference type="SAM" id="Phobius"/>
    </source>
</evidence>
<dbReference type="InterPro" id="IPR011701">
    <property type="entry name" value="MFS"/>
</dbReference>
<dbReference type="InterPro" id="IPR044770">
    <property type="entry name" value="MFS_spinster-like"/>
</dbReference>
<dbReference type="SUPFAM" id="SSF103473">
    <property type="entry name" value="MFS general substrate transporter"/>
    <property type="match status" value="1"/>
</dbReference>
<feature type="compositionally biased region" description="Acidic residues" evidence="7">
    <location>
        <begin position="343"/>
        <end position="352"/>
    </location>
</feature>
<evidence type="ECO:0000256" key="3">
    <source>
        <dbReference type="ARBA" id="ARBA00022692"/>
    </source>
</evidence>
<feature type="transmembrane region" description="Helical" evidence="8">
    <location>
        <begin position="37"/>
        <end position="57"/>
    </location>
</feature>
<reference evidence="9" key="1">
    <citation type="submission" date="2023-01" db="EMBL/GenBank/DDBJ databases">
        <title>Genome assembly of the deep-sea coral Lophelia pertusa.</title>
        <authorList>
            <person name="Herrera S."/>
            <person name="Cordes E."/>
        </authorList>
    </citation>
    <scope>NUCLEOTIDE SEQUENCE</scope>
    <source>
        <strain evidence="9">USNM1676648</strain>
        <tissue evidence="9">Polyp</tissue>
    </source>
</reference>
<comment type="caution">
    <text evidence="9">The sequence shown here is derived from an EMBL/GenBank/DDBJ whole genome shotgun (WGS) entry which is preliminary data.</text>
</comment>